<evidence type="ECO:0000256" key="6">
    <source>
        <dbReference type="ARBA" id="ARBA00023134"/>
    </source>
</evidence>
<dbReference type="Proteomes" id="UP000247565">
    <property type="component" value="Unassembled WGS sequence"/>
</dbReference>
<dbReference type="PROSITE" id="PS51722">
    <property type="entry name" value="G_TR_2"/>
    <property type="match status" value="1"/>
</dbReference>
<dbReference type="SUPFAM" id="SSF50447">
    <property type="entry name" value="Translation proteins"/>
    <property type="match status" value="1"/>
</dbReference>
<dbReference type="GO" id="GO:0003924">
    <property type="term" value="F:GTPase activity"/>
    <property type="evidence" value="ECO:0007669"/>
    <property type="project" value="InterPro"/>
</dbReference>
<dbReference type="PANTHER" id="PTHR23115">
    <property type="entry name" value="TRANSLATION FACTOR"/>
    <property type="match status" value="1"/>
</dbReference>
<dbReference type="GO" id="GO:0005525">
    <property type="term" value="F:GTP binding"/>
    <property type="evidence" value="ECO:0007669"/>
    <property type="project" value="UniProtKB-KW"/>
</dbReference>
<dbReference type="GO" id="GO:0016779">
    <property type="term" value="F:nucleotidyltransferase activity"/>
    <property type="evidence" value="ECO:0007669"/>
    <property type="project" value="UniProtKB-KW"/>
</dbReference>
<proteinExistence type="predicted"/>
<dbReference type="InterPro" id="IPR009001">
    <property type="entry name" value="Transl_elong_EF1A/Init_IF2_C"/>
</dbReference>
<keyword evidence="4" id="KW-0547">Nucleotide-binding</keyword>
<evidence type="ECO:0000256" key="4">
    <source>
        <dbReference type="ARBA" id="ARBA00022741"/>
    </source>
</evidence>
<evidence type="ECO:0000313" key="9">
    <source>
        <dbReference type="Proteomes" id="UP000247565"/>
    </source>
</evidence>
<dbReference type="NCBIfam" id="TIGR02034">
    <property type="entry name" value="CysN"/>
    <property type="match status" value="1"/>
</dbReference>
<dbReference type="AlphaFoldDB" id="A0A318MWT5"/>
<dbReference type="Pfam" id="PF22594">
    <property type="entry name" value="GTP-eEF1A_C"/>
    <property type="match status" value="1"/>
</dbReference>
<dbReference type="SUPFAM" id="SSF50465">
    <property type="entry name" value="EF-Tu/eEF-1alpha/eIF2-gamma C-terminal domain"/>
    <property type="match status" value="1"/>
</dbReference>
<dbReference type="EMBL" id="QGLT01000003">
    <property type="protein sequence ID" value="PXZ00375.1"/>
    <property type="molecule type" value="Genomic_DNA"/>
</dbReference>
<evidence type="ECO:0000313" key="8">
    <source>
        <dbReference type="EMBL" id="PXZ00375.1"/>
    </source>
</evidence>
<evidence type="ECO:0000256" key="5">
    <source>
        <dbReference type="ARBA" id="ARBA00022840"/>
    </source>
</evidence>
<dbReference type="GO" id="GO:0006790">
    <property type="term" value="P:sulfur compound metabolic process"/>
    <property type="evidence" value="ECO:0007669"/>
    <property type="project" value="InterPro"/>
</dbReference>
<keyword evidence="9" id="KW-1185">Reference proteome</keyword>
<evidence type="ECO:0000259" key="7">
    <source>
        <dbReference type="PROSITE" id="PS51722"/>
    </source>
</evidence>
<evidence type="ECO:0000256" key="3">
    <source>
        <dbReference type="ARBA" id="ARBA00022695"/>
    </source>
</evidence>
<dbReference type="GO" id="GO:0005524">
    <property type="term" value="F:ATP binding"/>
    <property type="evidence" value="ECO:0007669"/>
    <property type="project" value="UniProtKB-KW"/>
</dbReference>
<evidence type="ECO:0000256" key="2">
    <source>
        <dbReference type="ARBA" id="ARBA00022679"/>
    </source>
</evidence>
<feature type="domain" description="Tr-type G" evidence="7">
    <location>
        <begin position="13"/>
        <end position="238"/>
    </location>
</feature>
<keyword evidence="6" id="KW-0342">GTP-binding</keyword>
<dbReference type="Gene3D" id="2.40.30.10">
    <property type="entry name" value="Translation factors"/>
    <property type="match status" value="2"/>
</dbReference>
<organism evidence="8 9">
    <name type="scientific">Commensalibacter melissae</name>
    <dbReference type="NCBI Taxonomy" id="2070537"/>
    <lineage>
        <taxon>Bacteria</taxon>
        <taxon>Pseudomonadati</taxon>
        <taxon>Pseudomonadota</taxon>
        <taxon>Alphaproteobacteria</taxon>
        <taxon>Acetobacterales</taxon>
        <taxon>Acetobacteraceae</taxon>
    </lineage>
</organism>
<sequence>MISSPVNSTSHSHHTLKFLTAGNVDDGKSTLIGRLLLDSKAILADQLSGIQQQFSTDRSYDLARLTDGLQAEREQGITIDVAYRYFTTPTRKFIIADAPGHEQYTRNMVTAASNSDAAVILVDATKLNWEMENVDLLPQTRRHTLLANLLKVPSLLFAINKLDAVKNPDIAFVHIKKALKKFTQEANIPVTHIIPISALKGYNIISTIADNERYRLCENVYHGPCLLDALTELPSQQHIVKCPLYFPVQYVQKLSETQSSPTQHGQRIFWGKIAAGAVKPENEIIVQPSGLKAKIAKIFADALQNEIPCAEAGKSVGLILDREIDISRGDWITSPSISPLQKEVQVTLAWLDDEPLIIGRLYWLKHGHRWIKAKISSIHNHLNIHNLEKEPAKDLQKNSIGQVSLTLQQPIPVLPYNQAKDVGAAILVDTATNRTAGAVLLQG</sequence>
<dbReference type="PRINTS" id="PR00315">
    <property type="entry name" value="ELONGATNFCT"/>
</dbReference>
<keyword evidence="5" id="KW-0067">ATP-binding</keyword>
<dbReference type="EC" id="2.7.7.4" evidence="1"/>
<evidence type="ECO:0000256" key="1">
    <source>
        <dbReference type="ARBA" id="ARBA00012391"/>
    </source>
</evidence>
<dbReference type="Gene3D" id="3.40.50.300">
    <property type="entry name" value="P-loop containing nucleotide triphosphate hydrolases"/>
    <property type="match status" value="1"/>
</dbReference>
<gene>
    <name evidence="8" type="ORF">DK869_07070</name>
</gene>
<protein>
    <recommendedName>
        <fullName evidence="1">sulfate adenylyltransferase</fullName>
        <ecNumber evidence="1">2.7.7.4</ecNumber>
    </recommendedName>
</protein>
<dbReference type="RefSeq" id="WP_110439298.1">
    <property type="nucleotide sequence ID" value="NZ_CP046393.1"/>
</dbReference>
<name>A0A318MWT5_9PROT</name>
<dbReference type="InterPro" id="IPR044139">
    <property type="entry name" value="CysN_NoDQ_III"/>
</dbReference>
<dbReference type="SUPFAM" id="SSF52540">
    <property type="entry name" value="P-loop containing nucleoside triphosphate hydrolases"/>
    <property type="match status" value="1"/>
</dbReference>
<dbReference type="InterPro" id="IPR050100">
    <property type="entry name" value="TRAFAC_GTPase_members"/>
</dbReference>
<keyword evidence="2 8" id="KW-0808">Transferase</keyword>
<accession>A0A318MWT5</accession>
<dbReference type="OrthoDB" id="9804504at2"/>
<dbReference type="InterPro" id="IPR054696">
    <property type="entry name" value="GTP-eEF1A_C"/>
</dbReference>
<dbReference type="InterPro" id="IPR031157">
    <property type="entry name" value="G_TR_CS"/>
</dbReference>
<dbReference type="InterPro" id="IPR011779">
    <property type="entry name" value="SO4_adenylTrfase_lsu"/>
</dbReference>
<dbReference type="PROSITE" id="PS00301">
    <property type="entry name" value="G_TR_1"/>
    <property type="match status" value="1"/>
</dbReference>
<keyword evidence="3 8" id="KW-0548">Nucleotidyltransferase</keyword>
<reference evidence="8 9" key="1">
    <citation type="submission" date="2018-05" db="EMBL/GenBank/DDBJ databases">
        <title>Reference genomes for bee gut microbiota database.</title>
        <authorList>
            <person name="Ellegaard K.M."/>
        </authorList>
    </citation>
    <scope>NUCLEOTIDE SEQUENCE [LARGE SCALE GENOMIC DNA]</scope>
    <source>
        <strain evidence="8 9">ESL0284</strain>
    </source>
</reference>
<dbReference type="InterPro" id="IPR027417">
    <property type="entry name" value="P-loop_NTPase"/>
</dbReference>
<dbReference type="Pfam" id="PF00009">
    <property type="entry name" value="GTP_EFTU"/>
    <property type="match status" value="1"/>
</dbReference>
<comment type="caution">
    <text evidence="8">The sequence shown here is derived from an EMBL/GenBank/DDBJ whole genome shotgun (WGS) entry which is preliminary data.</text>
</comment>
<dbReference type="CDD" id="cd04095">
    <property type="entry name" value="CysN_NoDQ_III"/>
    <property type="match status" value="1"/>
</dbReference>
<dbReference type="InterPro" id="IPR009000">
    <property type="entry name" value="Transl_B-barrel_sf"/>
</dbReference>
<dbReference type="InterPro" id="IPR000795">
    <property type="entry name" value="T_Tr_GTP-bd_dom"/>
</dbReference>